<dbReference type="InterPro" id="IPR021245">
    <property type="entry name" value="DUF2790"/>
</dbReference>
<feature type="signal peptide" evidence="1">
    <location>
        <begin position="1"/>
        <end position="25"/>
    </location>
</feature>
<comment type="caution">
    <text evidence="2">The sequence shown here is derived from an EMBL/GenBank/DDBJ whole genome shotgun (WGS) entry which is preliminary data.</text>
</comment>
<gene>
    <name evidence="2" type="ORF">HBH25_20255</name>
</gene>
<dbReference type="Pfam" id="PF10976">
    <property type="entry name" value="DUF2790"/>
    <property type="match status" value="1"/>
</dbReference>
<keyword evidence="1" id="KW-0732">Signal</keyword>
<evidence type="ECO:0000313" key="2">
    <source>
        <dbReference type="EMBL" id="NJP03176.1"/>
    </source>
</evidence>
<dbReference type="Proteomes" id="UP000746535">
    <property type="component" value="Unassembled WGS sequence"/>
</dbReference>
<sequence length="88" mass="9590">MTRFTFTLSACIATFALGTALPAFAKADSEEPVVEHYTYATTLDVAHVVSVDPVPNVCQAVPVRMTYDDSQGQRHVMEYEVMGNGCTD</sequence>
<dbReference type="Gene3D" id="2.30.140.50">
    <property type="entry name" value="Protein of unknown function DUF2790"/>
    <property type="match status" value="1"/>
</dbReference>
<feature type="chain" id="PRO_5047189961" evidence="1">
    <location>
        <begin position="26"/>
        <end position="88"/>
    </location>
</feature>
<evidence type="ECO:0000313" key="3">
    <source>
        <dbReference type="Proteomes" id="UP000746535"/>
    </source>
</evidence>
<accession>A0ABX0YM57</accession>
<keyword evidence="3" id="KW-1185">Reference proteome</keyword>
<evidence type="ECO:0000256" key="1">
    <source>
        <dbReference type="SAM" id="SignalP"/>
    </source>
</evidence>
<name>A0ABX0YM57_9PSED</name>
<protein>
    <submittedName>
        <fullName evidence="2">DUF2790 domain-containing protein</fullName>
    </submittedName>
</protein>
<proteinExistence type="predicted"/>
<reference evidence="2 3" key="1">
    <citation type="submission" date="2020-03" db="EMBL/GenBank/DDBJ databases">
        <authorList>
            <person name="Wang L."/>
            <person name="He N."/>
            <person name="Li Y."/>
            <person name="Fang Y."/>
            <person name="Zhang F."/>
        </authorList>
    </citation>
    <scope>NUCLEOTIDE SEQUENCE [LARGE SCALE GENOMIC DNA]</scope>
    <source>
        <strain evidence="3">hsmgli-8</strain>
    </source>
</reference>
<dbReference type="RefSeq" id="WP_168085746.1">
    <property type="nucleotide sequence ID" value="NZ_JAAVJI010000016.1"/>
</dbReference>
<organism evidence="2 3">
    <name type="scientific">Pseudomonas quercus</name>
    <dbReference type="NCBI Taxonomy" id="2722792"/>
    <lineage>
        <taxon>Bacteria</taxon>
        <taxon>Pseudomonadati</taxon>
        <taxon>Pseudomonadota</taxon>
        <taxon>Gammaproteobacteria</taxon>
        <taxon>Pseudomonadales</taxon>
        <taxon>Pseudomonadaceae</taxon>
        <taxon>Pseudomonas</taxon>
    </lineage>
</organism>
<dbReference type="EMBL" id="JAAVJI010000016">
    <property type="protein sequence ID" value="NJP03176.1"/>
    <property type="molecule type" value="Genomic_DNA"/>
</dbReference>